<proteinExistence type="predicted"/>
<dbReference type="GO" id="GO:0016114">
    <property type="term" value="P:terpenoid biosynthetic process"/>
    <property type="evidence" value="ECO:0007669"/>
    <property type="project" value="InterPro"/>
</dbReference>
<dbReference type="Gene3D" id="1.10.600.10">
    <property type="entry name" value="Farnesyl Diphosphate Synthase"/>
    <property type="match status" value="1"/>
</dbReference>
<dbReference type="SMR" id="A0A6J1GRE0"/>
<dbReference type="Gene3D" id="1.50.10.130">
    <property type="entry name" value="Terpene synthase, N-terminal domain"/>
    <property type="match status" value="1"/>
</dbReference>
<dbReference type="SUPFAM" id="SSF48576">
    <property type="entry name" value="Terpenoid synthases"/>
    <property type="match status" value="1"/>
</dbReference>
<dbReference type="PANTHER" id="PTHR31225:SF0">
    <property type="entry name" value="S-(+)-LINALOOL SYNTHASE, CHLOROPLASTIC"/>
    <property type="match status" value="1"/>
</dbReference>
<dbReference type="Pfam" id="PF03936">
    <property type="entry name" value="Terpene_synth_C"/>
    <property type="match status" value="1"/>
</dbReference>
<dbReference type="KEGG" id="cmos:111456834"/>
<dbReference type="Proteomes" id="UP000504609">
    <property type="component" value="Unplaced"/>
</dbReference>
<comment type="cofactor">
    <cofactor evidence="1">
        <name>Mg(2+)</name>
        <dbReference type="ChEBI" id="CHEBI:18420"/>
    </cofactor>
</comment>
<dbReference type="InterPro" id="IPR008949">
    <property type="entry name" value="Isoprenoid_synthase_dom_sf"/>
</dbReference>
<organism evidence="8 9">
    <name type="scientific">Cucurbita moschata</name>
    <name type="common">Winter crookneck squash</name>
    <name type="synonym">Cucurbita pepo var. moschata</name>
    <dbReference type="NCBI Taxonomy" id="3662"/>
    <lineage>
        <taxon>Eukaryota</taxon>
        <taxon>Viridiplantae</taxon>
        <taxon>Streptophyta</taxon>
        <taxon>Embryophyta</taxon>
        <taxon>Tracheophyta</taxon>
        <taxon>Spermatophyta</taxon>
        <taxon>Magnoliopsida</taxon>
        <taxon>eudicotyledons</taxon>
        <taxon>Gunneridae</taxon>
        <taxon>Pentapetalae</taxon>
        <taxon>rosids</taxon>
        <taxon>fabids</taxon>
        <taxon>Cucurbitales</taxon>
        <taxon>Cucurbitaceae</taxon>
        <taxon>Cucurbiteae</taxon>
        <taxon>Cucurbita</taxon>
    </lineage>
</organism>
<dbReference type="InterPro" id="IPR050148">
    <property type="entry name" value="Terpene_synthase-like"/>
</dbReference>
<dbReference type="InterPro" id="IPR034741">
    <property type="entry name" value="Terpene_cyclase-like_1_C"/>
</dbReference>
<dbReference type="PANTHER" id="PTHR31225">
    <property type="entry name" value="OS04G0344100 PROTEIN-RELATED"/>
    <property type="match status" value="1"/>
</dbReference>
<dbReference type="SFLD" id="SFLDS00005">
    <property type="entry name" value="Isoprenoid_Synthase_Type_I"/>
    <property type="match status" value="1"/>
</dbReference>
<evidence type="ECO:0000259" key="6">
    <source>
        <dbReference type="Pfam" id="PF01397"/>
    </source>
</evidence>
<accession>A0A6J1GRE0</accession>
<dbReference type="GO" id="GO:0000287">
    <property type="term" value="F:magnesium ion binding"/>
    <property type="evidence" value="ECO:0007669"/>
    <property type="project" value="InterPro"/>
</dbReference>
<feature type="region of interest" description="Disordered" evidence="5">
    <location>
        <begin position="1"/>
        <end position="20"/>
    </location>
</feature>
<protein>
    <submittedName>
        <fullName evidence="9">(3S,6E)-nerolidol synthase 1</fullName>
    </submittedName>
</protein>
<dbReference type="AlphaFoldDB" id="A0A6J1GRE0"/>
<dbReference type="GO" id="GO:0010333">
    <property type="term" value="F:terpene synthase activity"/>
    <property type="evidence" value="ECO:0007669"/>
    <property type="project" value="InterPro"/>
</dbReference>
<feature type="domain" description="Terpene synthase metal-binding" evidence="7">
    <location>
        <begin position="225"/>
        <end position="464"/>
    </location>
</feature>
<keyword evidence="3" id="KW-0460">Magnesium</keyword>
<dbReference type="InterPro" id="IPR005630">
    <property type="entry name" value="Terpene_synthase_metal-bd"/>
</dbReference>
<keyword evidence="2" id="KW-0479">Metal-binding</keyword>
<gene>
    <name evidence="9" type="primary">LOC111456834</name>
</gene>
<feature type="domain" description="Terpene synthase N-terminal" evidence="6">
    <location>
        <begin position="27"/>
        <end position="165"/>
    </location>
</feature>
<keyword evidence="8" id="KW-1185">Reference proteome</keyword>
<dbReference type="SFLD" id="SFLDG01019">
    <property type="entry name" value="Terpene_Cyclase_Like_1_C_Termi"/>
    <property type="match status" value="1"/>
</dbReference>
<keyword evidence="4" id="KW-0456">Lyase</keyword>
<dbReference type="Pfam" id="PF01397">
    <property type="entry name" value="Terpene_synth"/>
    <property type="match status" value="1"/>
</dbReference>
<evidence type="ECO:0000256" key="1">
    <source>
        <dbReference type="ARBA" id="ARBA00001946"/>
    </source>
</evidence>
<name>A0A6J1GRE0_CUCMO</name>
<dbReference type="GeneID" id="111456834"/>
<dbReference type="RefSeq" id="XP_022954626.1">
    <property type="nucleotide sequence ID" value="XM_023098858.1"/>
</dbReference>
<dbReference type="SUPFAM" id="SSF48239">
    <property type="entry name" value="Terpenoid cyclases/Protein prenyltransferases"/>
    <property type="match status" value="1"/>
</dbReference>
<evidence type="ECO:0000313" key="9">
    <source>
        <dbReference type="RefSeq" id="XP_022954626.1"/>
    </source>
</evidence>
<evidence type="ECO:0000313" key="8">
    <source>
        <dbReference type="Proteomes" id="UP000504609"/>
    </source>
</evidence>
<reference evidence="9" key="1">
    <citation type="submission" date="2025-08" db="UniProtKB">
        <authorList>
            <consortium name="RefSeq"/>
        </authorList>
    </citation>
    <scope>IDENTIFICATION</scope>
    <source>
        <tissue evidence="9">Young leaves</tissue>
    </source>
</reference>
<evidence type="ECO:0000256" key="3">
    <source>
        <dbReference type="ARBA" id="ARBA00022842"/>
    </source>
</evidence>
<evidence type="ECO:0000256" key="2">
    <source>
        <dbReference type="ARBA" id="ARBA00022723"/>
    </source>
</evidence>
<dbReference type="InterPro" id="IPR001906">
    <property type="entry name" value="Terpene_synth_N"/>
</dbReference>
<sequence length="519" mass="59814">MAETKIQQRPINPPQNPFPTTWSDLDDPLEALSLIDTAHRLGIAYRFQAEIDLILQRHYAASLNLDVGYANHELYEVALRFRLLRQGGYFVPSDIFEAFMDEDGHFKQELENDINGVMSLFEASQFCLPGEAILEEARVFSARIMSEYVMNNVDCKKARHVAKALANPYHTSFSKFLVKDHFGMGDLPDTNRLTRDFQLVAKMDFNVAQDMRRRELYRFTQWWTDTGLGKVLGFARDQPLKWYICSLVCLTDPCFSEERVELSKPISFIYLIDDMFDVYASLDQLKLFTEAVRRWDLTVAEALPDCMRICFKSLYEMTNEISSKIHKKHGWNPINSLKKSWAKLCDAFLVESEWFVSGYSPSAKEYLRNGAVSSGVHVVLVHAFFLLGQRINHETVKLLDNDPEIISSTATILRLQDDLGSAKDENQDGYDGSYVNYYMKDNKDASIESSRQHIANLISYAWKKLNRECLSLSPFPLAFMETSLNIARFVPILYGYDENQNLPTLKKLVKSMLYERVEI</sequence>
<evidence type="ECO:0000256" key="5">
    <source>
        <dbReference type="SAM" id="MobiDB-lite"/>
    </source>
</evidence>
<evidence type="ECO:0000256" key="4">
    <source>
        <dbReference type="ARBA" id="ARBA00023239"/>
    </source>
</evidence>
<dbReference type="InterPro" id="IPR008930">
    <property type="entry name" value="Terpenoid_cyclase/PrenylTrfase"/>
</dbReference>
<evidence type="ECO:0000259" key="7">
    <source>
        <dbReference type="Pfam" id="PF03936"/>
    </source>
</evidence>
<dbReference type="InterPro" id="IPR036965">
    <property type="entry name" value="Terpene_synth_N_sf"/>
</dbReference>